<sequence>MEPSELRPPNTLTLTDPERAAVCQSFQIICSLLPDYPRDPAPLVRAIELLSPVVAKHKVELVKTAGPVKRRKTVHQVSHDTAAPLEGGHPPLSRQCLIPHDYTESAPLHTDDRDNSSSTPLQDHEELPIRNFPHTRPHDSDVDKIDQQQDNDQEDYKDTYISEDIQPSEDEEEDQDTPATTTIHPLRHTVDSSDQSSLSWIKARLHKQLLPLSAKIGELCVAELCFRFCRIIKNLQVVGMKSNSRTTLQFKDADIVDITNFFFDDLIGPRGSKRLSTLIETCAIANGEAPDIRSAVRARDAANDPSTPEIFRRFFSAYSQAAGQTRSPNEHLEHIRQVKDDLAFLKEYNVLKERAEAKDSTLITFLNDYKIETKPG</sequence>
<proteinExistence type="predicted"/>
<feature type="region of interest" description="Disordered" evidence="1">
    <location>
        <begin position="70"/>
        <end position="184"/>
    </location>
</feature>
<organism evidence="2 3">
    <name type="scientific">Exophiala mesophila</name>
    <name type="common">Black yeast-like fungus</name>
    <dbReference type="NCBI Taxonomy" id="212818"/>
    <lineage>
        <taxon>Eukaryota</taxon>
        <taxon>Fungi</taxon>
        <taxon>Dikarya</taxon>
        <taxon>Ascomycota</taxon>
        <taxon>Pezizomycotina</taxon>
        <taxon>Eurotiomycetes</taxon>
        <taxon>Chaetothyriomycetidae</taxon>
        <taxon>Chaetothyriales</taxon>
        <taxon>Herpotrichiellaceae</taxon>
        <taxon>Exophiala</taxon>
    </lineage>
</organism>
<dbReference type="OrthoDB" id="10649532at2759"/>
<dbReference type="AlphaFoldDB" id="A0A438MVT8"/>
<comment type="caution">
    <text evidence="2">The sequence shown here is derived from an EMBL/GenBank/DDBJ whole genome shotgun (WGS) entry which is preliminary data.</text>
</comment>
<feature type="compositionally biased region" description="Basic and acidic residues" evidence="1">
    <location>
        <begin position="136"/>
        <end position="147"/>
    </location>
</feature>
<reference evidence="2 3" key="1">
    <citation type="submission" date="2017-03" db="EMBL/GenBank/DDBJ databases">
        <title>Genomes of endolithic fungi from Antarctica.</title>
        <authorList>
            <person name="Coleine C."/>
            <person name="Masonjones S."/>
            <person name="Stajich J.E."/>
        </authorList>
    </citation>
    <scope>NUCLEOTIDE SEQUENCE [LARGE SCALE GENOMIC DNA]</scope>
    <source>
        <strain evidence="2 3">CCFEE 6314</strain>
    </source>
</reference>
<dbReference type="Proteomes" id="UP000288859">
    <property type="component" value="Unassembled WGS sequence"/>
</dbReference>
<evidence type="ECO:0000256" key="1">
    <source>
        <dbReference type="SAM" id="MobiDB-lite"/>
    </source>
</evidence>
<protein>
    <submittedName>
        <fullName evidence="2">Uncharacterized protein</fullName>
    </submittedName>
</protein>
<name>A0A438MVT8_EXOME</name>
<evidence type="ECO:0000313" key="3">
    <source>
        <dbReference type="Proteomes" id="UP000288859"/>
    </source>
</evidence>
<gene>
    <name evidence="2" type="ORF">B0A52_08478</name>
</gene>
<accession>A0A438MVT8</accession>
<feature type="compositionally biased region" description="Acidic residues" evidence="1">
    <location>
        <begin position="166"/>
        <end position="176"/>
    </location>
</feature>
<dbReference type="EMBL" id="NAJM01000043">
    <property type="protein sequence ID" value="RVX67873.1"/>
    <property type="molecule type" value="Genomic_DNA"/>
</dbReference>
<evidence type="ECO:0000313" key="2">
    <source>
        <dbReference type="EMBL" id="RVX67873.1"/>
    </source>
</evidence>